<name>A0A2R5FFS7_NOSCO</name>
<comment type="caution">
    <text evidence="1">The sequence shown here is derived from an EMBL/GenBank/DDBJ whole genome shotgun (WGS) entry which is preliminary data.</text>
</comment>
<accession>A0A2R5FFS7</accession>
<dbReference type="AlphaFoldDB" id="A0A2R5FFS7"/>
<dbReference type="EMBL" id="BDUD01000001">
    <property type="protein sequence ID" value="GBG16935.1"/>
    <property type="molecule type" value="Genomic_DNA"/>
</dbReference>
<sequence>MDDTIIYPSYFRIFECRNGRWFIKNLEVFVTFSTTNHEDIKTLYGITEGQIVIELFRINGGKSGYYLANIQDKTYYYCVDRNGVKSKLLELGIGRIDPLESMNG</sequence>
<dbReference type="OrthoDB" id="573986at2"/>
<dbReference type="RefSeq" id="WP_109007226.1">
    <property type="nucleotide sequence ID" value="NZ_BDUD01000001.1"/>
</dbReference>
<keyword evidence="2" id="KW-1185">Reference proteome</keyword>
<proteinExistence type="predicted"/>
<gene>
    <name evidence="1" type="ORF">NIES4072_05810</name>
</gene>
<organism evidence="1 2">
    <name type="scientific">Nostoc commune NIES-4072</name>
    <dbReference type="NCBI Taxonomy" id="2005467"/>
    <lineage>
        <taxon>Bacteria</taxon>
        <taxon>Bacillati</taxon>
        <taxon>Cyanobacteriota</taxon>
        <taxon>Cyanophyceae</taxon>
        <taxon>Nostocales</taxon>
        <taxon>Nostocaceae</taxon>
        <taxon>Nostoc</taxon>
    </lineage>
</organism>
<evidence type="ECO:0000313" key="2">
    <source>
        <dbReference type="Proteomes" id="UP000245124"/>
    </source>
</evidence>
<reference evidence="1 2" key="1">
    <citation type="submission" date="2017-06" db="EMBL/GenBank/DDBJ databases">
        <title>Genome sequencing of cyanobaciteial culture collection at National Institute for Environmental Studies (NIES).</title>
        <authorList>
            <person name="Hirose Y."/>
            <person name="Shimura Y."/>
            <person name="Fujisawa T."/>
            <person name="Nakamura Y."/>
            <person name="Kawachi M."/>
        </authorList>
    </citation>
    <scope>NUCLEOTIDE SEQUENCE [LARGE SCALE GENOMIC DNA]</scope>
    <source>
        <strain evidence="1 2">NIES-4072</strain>
    </source>
</reference>
<protein>
    <submittedName>
        <fullName evidence="1">Uncharacterized protein</fullName>
    </submittedName>
</protein>
<evidence type="ECO:0000313" key="1">
    <source>
        <dbReference type="EMBL" id="GBG16935.1"/>
    </source>
</evidence>
<dbReference type="Proteomes" id="UP000245124">
    <property type="component" value="Unassembled WGS sequence"/>
</dbReference>